<comment type="caution">
    <text evidence="1">The sequence shown here is derived from an EMBL/GenBank/DDBJ whole genome shotgun (WGS) entry which is preliminary data.</text>
</comment>
<accession>A0A9R1IAC6</accession>
<reference evidence="1" key="2">
    <citation type="submission" date="2020-03" db="EMBL/GenBank/DDBJ databases">
        <title>The second near-complete assembly of the hexaploid bread wheat (Triticum aestivum) genome.</title>
        <authorList>
            <person name="Zimin A.V."/>
            <person name="Puiu D."/>
            <person name="Shumante A."/>
            <person name="Alonge M."/>
            <person name="Salzberg S.L."/>
        </authorList>
    </citation>
    <scope>NUCLEOTIDE SEQUENCE</scope>
    <source>
        <tissue evidence="1">Leaf</tissue>
    </source>
</reference>
<gene>
    <name evidence="1" type="ORF">CFC21_084214</name>
</gene>
<sequence length="9" mass="926">SSQCQSSPC</sequence>
<reference evidence="1" key="1">
    <citation type="journal article" date="2017" name="Gigascience">
        <title>The first near-complete assembly of the hexaploid bread wheat genome, Triticum aestivum.</title>
        <authorList>
            <person name="Zimin A.V."/>
            <person name="Puiu D."/>
            <person name="Hall R."/>
            <person name="Kingan S."/>
            <person name="Clavijo B.J."/>
            <person name="Salzberg S.L."/>
        </authorList>
    </citation>
    <scope>NUCLEOTIDE SEQUENCE</scope>
    <source>
        <tissue evidence="1">Leaf</tissue>
    </source>
</reference>
<name>A0A9R1IAC6_WHEAT</name>
<dbReference type="Proteomes" id="UP000815260">
    <property type="component" value="Chromosome 6A"/>
</dbReference>
<protein>
    <submittedName>
        <fullName evidence="1">Uncharacterized protein</fullName>
    </submittedName>
</protein>
<proteinExistence type="predicted"/>
<dbReference type="EMBL" id="CM022226">
    <property type="protein sequence ID" value="KAF7080076.1"/>
    <property type="molecule type" value="Genomic_DNA"/>
</dbReference>
<organism evidence="1">
    <name type="scientific">Triticum aestivum</name>
    <name type="common">Wheat</name>
    <dbReference type="NCBI Taxonomy" id="4565"/>
    <lineage>
        <taxon>Eukaryota</taxon>
        <taxon>Viridiplantae</taxon>
        <taxon>Streptophyta</taxon>
        <taxon>Embryophyta</taxon>
        <taxon>Tracheophyta</taxon>
        <taxon>Spermatophyta</taxon>
        <taxon>Magnoliopsida</taxon>
        <taxon>Liliopsida</taxon>
        <taxon>Poales</taxon>
        <taxon>Poaceae</taxon>
        <taxon>BOP clade</taxon>
        <taxon>Pooideae</taxon>
        <taxon>Triticodae</taxon>
        <taxon>Triticeae</taxon>
        <taxon>Triticinae</taxon>
        <taxon>Triticum</taxon>
    </lineage>
</organism>
<evidence type="ECO:0000313" key="1">
    <source>
        <dbReference type="EMBL" id="KAF7080076.1"/>
    </source>
</evidence>
<feature type="non-terminal residue" evidence="1">
    <location>
        <position position="1"/>
    </location>
</feature>